<dbReference type="InterPro" id="IPR013320">
    <property type="entry name" value="ConA-like_dom_sf"/>
</dbReference>
<feature type="domain" description="Laminin G" evidence="6">
    <location>
        <begin position="597"/>
        <end position="774"/>
    </location>
</feature>
<dbReference type="EMBL" id="JAKMXF010000288">
    <property type="protein sequence ID" value="KAI6653331.1"/>
    <property type="molecule type" value="Genomic_DNA"/>
</dbReference>
<feature type="transmembrane region" description="Helical" evidence="4">
    <location>
        <begin position="829"/>
        <end position="853"/>
    </location>
</feature>
<comment type="caution">
    <text evidence="2">Lacks conserved residue(s) required for the propagation of feature annotation.</text>
</comment>
<keyword evidence="2" id="KW-0245">EGF-like domain</keyword>
<dbReference type="AlphaFoldDB" id="A0AAV7JWN8"/>
<feature type="domain" description="EGF-like" evidence="7">
    <location>
        <begin position="776"/>
        <end position="813"/>
    </location>
</feature>
<evidence type="ECO:0000259" key="6">
    <source>
        <dbReference type="PROSITE" id="PS50025"/>
    </source>
</evidence>
<dbReference type="InterPro" id="IPR000742">
    <property type="entry name" value="EGF"/>
</dbReference>
<keyword evidence="1 2" id="KW-1015">Disulfide bond</keyword>
<evidence type="ECO:0000313" key="8">
    <source>
        <dbReference type="EMBL" id="KAI6653331.1"/>
    </source>
</evidence>
<dbReference type="Proteomes" id="UP001165289">
    <property type="component" value="Unassembled WGS sequence"/>
</dbReference>
<evidence type="ECO:0000256" key="5">
    <source>
        <dbReference type="SAM" id="SignalP"/>
    </source>
</evidence>
<evidence type="ECO:0000256" key="3">
    <source>
        <dbReference type="SAM" id="MobiDB-lite"/>
    </source>
</evidence>
<keyword evidence="4" id="KW-0472">Membrane</keyword>
<feature type="signal peptide" evidence="5">
    <location>
        <begin position="1"/>
        <end position="16"/>
    </location>
</feature>
<accession>A0AAV7JWN8</accession>
<organism evidence="8 9">
    <name type="scientific">Oopsacas minuta</name>
    <dbReference type="NCBI Taxonomy" id="111878"/>
    <lineage>
        <taxon>Eukaryota</taxon>
        <taxon>Metazoa</taxon>
        <taxon>Porifera</taxon>
        <taxon>Hexactinellida</taxon>
        <taxon>Hexasterophora</taxon>
        <taxon>Lyssacinosida</taxon>
        <taxon>Leucopsacidae</taxon>
        <taxon>Oopsacas</taxon>
    </lineage>
</organism>
<evidence type="ECO:0000256" key="2">
    <source>
        <dbReference type="PROSITE-ProRule" id="PRU00076"/>
    </source>
</evidence>
<dbReference type="PROSITE" id="PS50026">
    <property type="entry name" value="EGF_3"/>
    <property type="match status" value="1"/>
</dbReference>
<feature type="disulfide bond" evidence="2">
    <location>
        <begin position="803"/>
        <end position="812"/>
    </location>
</feature>
<comment type="caution">
    <text evidence="8">The sequence shown here is derived from an EMBL/GenBank/DDBJ whole genome shotgun (WGS) entry which is preliminary data.</text>
</comment>
<feature type="compositionally biased region" description="Basic residues" evidence="3">
    <location>
        <begin position="905"/>
        <end position="927"/>
    </location>
</feature>
<dbReference type="SMART" id="SM00181">
    <property type="entry name" value="EGF"/>
    <property type="match status" value="3"/>
</dbReference>
<dbReference type="Gene3D" id="2.60.120.200">
    <property type="match status" value="1"/>
</dbReference>
<dbReference type="InterPro" id="IPR051830">
    <property type="entry name" value="NOTCH_homolog"/>
</dbReference>
<evidence type="ECO:0000256" key="4">
    <source>
        <dbReference type="SAM" id="Phobius"/>
    </source>
</evidence>
<feature type="region of interest" description="Disordered" evidence="3">
    <location>
        <begin position="898"/>
        <end position="938"/>
    </location>
</feature>
<dbReference type="PANTHER" id="PTHR24033:SF151">
    <property type="entry name" value="NOTCH 2"/>
    <property type="match status" value="1"/>
</dbReference>
<keyword evidence="5" id="KW-0732">Signal</keyword>
<dbReference type="PROSITE" id="PS50025">
    <property type="entry name" value="LAM_G_DOMAIN"/>
    <property type="match status" value="1"/>
</dbReference>
<protein>
    <submittedName>
        <fullName evidence="8">Uncharacterized protein</fullName>
    </submittedName>
</protein>
<dbReference type="SUPFAM" id="SSF57196">
    <property type="entry name" value="EGF/Laminin"/>
    <property type="match status" value="1"/>
</dbReference>
<gene>
    <name evidence="8" type="ORF">LOD99_3855</name>
</gene>
<dbReference type="PANTHER" id="PTHR24033">
    <property type="entry name" value="EGF-LIKE DOMAIN-CONTAINING PROTEIN"/>
    <property type="match status" value="1"/>
</dbReference>
<proteinExistence type="predicted"/>
<feature type="chain" id="PRO_5044023565" evidence="5">
    <location>
        <begin position="17"/>
        <end position="981"/>
    </location>
</feature>
<evidence type="ECO:0000313" key="9">
    <source>
        <dbReference type="Proteomes" id="UP001165289"/>
    </source>
</evidence>
<reference evidence="8 9" key="1">
    <citation type="journal article" date="2023" name="BMC Biol.">
        <title>The compact genome of the sponge Oopsacas minuta (Hexactinellida) is lacking key metazoan core genes.</title>
        <authorList>
            <person name="Santini S."/>
            <person name="Schenkelaars Q."/>
            <person name="Jourda C."/>
            <person name="Duchesne M."/>
            <person name="Belahbib H."/>
            <person name="Rocher C."/>
            <person name="Selva M."/>
            <person name="Riesgo A."/>
            <person name="Vervoort M."/>
            <person name="Leys S.P."/>
            <person name="Kodjabachian L."/>
            <person name="Le Bivic A."/>
            <person name="Borchiellini C."/>
            <person name="Claverie J.M."/>
            <person name="Renard E."/>
        </authorList>
    </citation>
    <scope>NUCLEOTIDE SEQUENCE [LARGE SCALE GENOMIC DNA]</scope>
    <source>
        <strain evidence="8">SPO-2</strain>
    </source>
</reference>
<dbReference type="InterPro" id="IPR001791">
    <property type="entry name" value="Laminin_G"/>
</dbReference>
<evidence type="ECO:0000256" key="1">
    <source>
        <dbReference type="ARBA" id="ARBA00023157"/>
    </source>
</evidence>
<keyword evidence="4" id="KW-0812">Transmembrane</keyword>
<keyword evidence="9" id="KW-1185">Reference proteome</keyword>
<dbReference type="PROSITE" id="PS00022">
    <property type="entry name" value="EGF_1"/>
    <property type="match status" value="1"/>
</dbReference>
<dbReference type="Gene3D" id="2.10.25.10">
    <property type="entry name" value="Laminin"/>
    <property type="match status" value="1"/>
</dbReference>
<evidence type="ECO:0000259" key="7">
    <source>
        <dbReference type="PROSITE" id="PS50026"/>
    </source>
</evidence>
<sequence>MKNLFIFALFLYFVSAQEFLTFHSNGSVARFEEWRPGSAGRIRFQFRTRFDNKTLFEISSQNVSWSVRIESSIIVREYQLILNQPNRFLTKEKFLQNNFILEDNWVNFVVRITNQTLSFKVSDSVISFPILQHSYLFNWLLGNEQDNFIGCIKNVGLANQSSGFLPVTPANFTKVTIGTNCARKCNSNSCENGRCLENYQSAVCDCTGTMFSGERCEIEITTTRSLKYSFVNQSDSFIELAPWEYNIGGKLRIHFATIHTSVPIITLSANQLLLSCRINSDGLVTAELRNFSNHISQLILSDTNVVDNDWIILSFIIIYGGFMIQVRSGAVTQSAVLSAEWTPEQLVPILGATTESDNFIGCMKGFKVSNGSESDLVNAPILRTKGVIFGSSCVDRCQNVSCGDGTCVNAWSGHICDCSDTLKSGAYCSEDSNQIGLFGNESADFYLEQNPRLNYLSLMFRSLTEEGRILLVRSSQTYHTSNHQTAVLTLQTADLQLYFSKYILKITVNIAGVTSSINISALLWSGYSSEYWNFVAIKFNKNSIEIKVNGMQGILTTASWDWHSDRIEIGSGMIGCFSQFIVNRFQKLSERSAVSRTCPSHTSLSVYIPFSQDRIQGLSINNVWIQSRLIILQLEFLLANQQLSNGLMYLSLPLLDLQLIISVIQQTVIMTSLNYQLISEIKVRDFAWHKLEIVLRSAGNSTLIRLAVDSHSESQVYVTKEFKKSKHLIGQLRVGDDNSNSIGGCIRNVVLFGNELSIATLLSGRASNYSLNSCPITTPCDFTPCANGAACETQNDTFLRCLCVTRYSGDFCLNSTTTQLPLLTPILTFLLPLFISMLLLIASSAVILICMVVKRCERGQGTYLTREETGITLMQDPQQPNTPIDMFLPPIKPTQEWPVYMPGKARGRSGSPKKKVTGKKKTKKGKKSSGPTGPTKEPLTHTEIVDAYYVCHNAAHFLTYTGFVKTETKKGKKGKKGKKKK</sequence>
<dbReference type="SUPFAM" id="SSF49899">
    <property type="entry name" value="Concanavalin A-like lectins/glucanases"/>
    <property type="match status" value="4"/>
</dbReference>
<keyword evidence="4" id="KW-1133">Transmembrane helix</keyword>
<name>A0AAV7JWN8_9METZ</name>